<feature type="compositionally biased region" description="Basic and acidic residues" evidence="1">
    <location>
        <begin position="25"/>
        <end position="39"/>
    </location>
</feature>
<dbReference type="Proteomes" id="UP001159042">
    <property type="component" value="Unassembled WGS sequence"/>
</dbReference>
<organism evidence="2 3">
    <name type="scientific">Exocentrus adspersus</name>
    <dbReference type="NCBI Taxonomy" id="1586481"/>
    <lineage>
        <taxon>Eukaryota</taxon>
        <taxon>Metazoa</taxon>
        <taxon>Ecdysozoa</taxon>
        <taxon>Arthropoda</taxon>
        <taxon>Hexapoda</taxon>
        <taxon>Insecta</taxon>
        <taxon>Pterygota</taxon>
        <taxon>Neoptera</taxon>
        <taxon>Endopterygota</taxon>
        <taxon>Coleoptera</taxon>
        <taxon>Polyphaga</taxon>
        <taxon>Cucujiformia</taxon>
        <taxon>Chrysomeloidea</taxon>
        <taxon>Cerambycidae</taxon>
        <taxon>Lamiinae</taxon>
        <taxon>Acanthocinini</taxon>
        <taxon>Exocentrus</taxon>
    </lineage>
</organism>
<proteinExistence type="predicted"/>
<evidence type="ECO:0000313" key="2">
    <source>
        <dbReference type="EMBL" id="KAJ8917120.1"/>
    </source>
</evidence>
<dbReference type="PANTHER" id="PTHR37970:SF1">
    <property type="entry name" value="SERINE-RICH ADHESIN FOR PLATELETS"/>
    <property type="match status" value="1"/>
</dbReference>
<reference evidence="2 3" key="1">
    <citation type="journal article" date="2023" name="Insect Mol. Biol.">
        <title>Genome sequencing provides insights into the evolution of gene families encoding plant cell wall-degrading enzymes in longhorned beetles.</title>
        <authorList>
            <person name="Shin N.R."/>
            <person name="Okamura Y."/>
            <person name="Kirsch R."/>
            <person name="Pauchet Y."/>
        </authorList>
    </citation>
    <scope>NUCLEOTIDE SEQUENCE [LARGE SCALE GENOMIC DNA]</scope>
    <source>
        <strain evidence="2">EAD_L_NR</strain>
    </source>
</reference>
<dbReference type="EMBL" id="JANEYG010000035">
    <property type="protein sequence ID" value="KAJ8917120.1"/>
    <property type="molecule type" value="Genomic_DNA"/>
</dbReference>
<feature type="region of interest" description="Disordered" evidence="1">
    <location>
        <begin position="25"/>
        <end position="79"/>
    </location>
</feature>
<dbReference type="PANTHER" id="PTHR37970">
    <property type="entry name" value="PROTEIN CBG08587"/>
    <property type="match status" value="1"/>
</dbReference>
<sequence length="434" mass="48296">MSSAICQNFVQNAWKKELCSNCFKSKDEHTEKPKPRPIDDTDTENEYSTPEPAPRKSLSLSTDSLMTGGAGEEKRKEKNKDNYGAVVVANHEALAQVLENIQQQSNHVQPALRGLKSSPNLRWIDFSMKSGTSAVTVGRRTFHQALWGTQHVTLMVNTDTVTSSTLSLGTFSLTPVTEFSDLIAESYTVKSESKDSAKQRQATVSVLPWLQVNTIESYSELLKSKAQNHEDMWKDANFVMLQLVNALKTLQAQGIEELPLSLNCFVLCKDVDKDTHHRLCVLQGLAPDPANKSDEEYGTLCVIALKALNFLQPSPKITPLIHSLLNKERAVSLTQVKSVLEFCLWGPSDVCLGSTIRERELALQRWLDLQRATVLHGLVCARVQLTVHEECHLLFLVRSSARMMCDASLLIESSNMKHSNFGGGHKEYVRAGTS</sequence>
<name>A0AAV8VTA7_9CUCU</name>
<dbReference type="AlphaFoldDB" id="A0AAV8VTA7"/>
<evidence type="ECO:0000313" key="3">
    <source>
        <dbReference type="Proteomes" id="UP001159042"/>
    </source>
</evidence>
<gene>
    <name evidence="2" type="ORF">NQ315_012610</name>
</gene>
<evidence type="ECO:0000256" key="1">
    <source>
        <dbReference type="SAM" id="MobiDB-lite"/>
    </source>
</evidence>
<keyword evidence="3" id="KW-1185">Reference proteome</keyword>
<accession>A0AAV8VTA7</accession>
<protein>
    <submittedName>
        <fullName evidence="2">Uncharacterized protein</fullName>
    </submittedName>
</protein>
<comment type="caution">
    <text evidence="2">The sequence shown here is derived from an EMBL/GenBank/DDBJ whole genome shotgun (WGS) entry which is preliminary data.</text>
</comment>